<feature type="transmembrane region" description="Helical" evidence="6">
    <location>
        <begin position="103"/>
        <end position="125"/>
    </location>
</feature>
<evidence type="ECO:0000256" key="1">
    <source>
        <dbReference type="ARBA" id="ARBA00004477"/>
    </source>
</evidence>
<evidence type="ECO:0000313" key="10">
    <source>
        <dbReference type="RefSeq" id="XP_018435727.1"/>
    </source>
</evidence>
<keyword evidence="4 6" id="KW-1133">Transmembrane helix</keyword>
<dbReference type="RefSeq" id="XP_018435727.1">
    <property type="nucleotide sequence ID" value="XM_018580225.1"/>
</dbReference>
<feature type="transmembrane region" description="Helical" evidence="6">
    <location>
        <begin position="132"/>
        <end position="153"/>
    </location>
</feature>
<reference evidence="9" key="1">
    <citation type="journal article" date="2019" name="Database">
        <title>The radish genome database (RadishGD): an integrated information resource for radish genomics.</title>
        <authorList>
            <person name="Yu H.J."/>
            <person name="Baek S."/>
            <person name="Lee Y.J."/>
            <person name="Cho A."/>
            <person name="Mun J.H."/>
        </authorList>
    </citation>
    <scope>NUCLEOTIDE SEQUENCE [LARGE SCALE GENOMIC DNA]</scope>
    <source>
        <strain evidence="9">cv. WK10039</strain>
    </source>
</reference>
<feature type="compositionally biased region" description="Basic residues" evidence="7">
    <location>
        <begin position="310"/>
        <end position="323"/>
    </location>
</feature>
<gene>
    <name evidence="10" type="primary">LOC108808019</name>
</gene>
<dbReference type="GO" id="GO:0005789">
    <property type="term" value="C:endoplasmic reticulum membrane"/>
    <property type="evidence" value="ECO:0007669"/>
    <property type="project" value="UniProtKB-SubCell"/>
</dbReference>
<evidence type="ECO:0000256" key="6">
    <source>
        <dbReference type="RuleBase" id="RU363132"/>
    </source>
</evidence>
<feature type="transmembrane region" description="Helical" evidence="6">
    <location>
        <begin position="46"/>
        <end position="65"/>
    </location>
</feature>
<dbReference type="PANTHER" id="PTHR10994:SF177">
    <property type="entry name" value="RETICULON-LIKE PROTEIN B15"/>
    <property type="match status" value="1"/>
</dbReference>
<reference evidence="10" key="2">
    <citation type="submission" date="2025-08" db="UniProtKB">
        <authorList>
            <consortium name="RefSeq"/>
        </authorList>
    </citation>
    <scope>IDENTIFICATION</scope>
    <source>
        <tissue evidence="10">Leaf</tissue>
    </source>
</reference>
<evidence type="ECO:0000256" key="7">
    <source>
        <dbReference type="SAM" id="MobiDB-lite"/>
    </source>
</evidence>
<evidence type="ECO:0000256" key="4">
    <source>
        <dbReference type="ARBA" id="ARBA00022989"/>
    </source>
</evidence>
<dbReference type="AlphaFoldDB" id="A0A6J0JJC0"/>
<feature type="compositionally biased region" description="Polar residues" evidence="7">
    <location>
        <begin position="288"/>
        <end position="301"/>
    </location>
</feature>
<dbReference type="Pfam" id="PF02453">
    <property type="entry name" value="Reticulon"/>
    <property type="match status" value="1"/>
</dbReference>
<dbReference type="InterPro" id="IPR003388">
    <property type="entry name" value="Reticulon"/>
</dbReference>
<evidence type="ECO:0000256" key="5">
    <source>
        <dbReference type="ARBA" id="ARBA00023136"/>
    </source>
</evidence>
<evidence type="ECO:0000256" key="2">
    <source>
        <dbReference type="ARBA" id="ARBA00022692"/>
    </source>
</evidence>
<evidence type="ECO:0000256" key="3">
    <source>
        <dbReference type="ARBA" id="ARBA00022824"/>
    </source>
</evidence>
<dbReference type="GeneID" id="108808019"/>
<comment type="subcellular location">
    <subcellularLocation>
        <location evidence="1 6">Endoplasmic reticulum membrane</location>
        <topology evidence="1 6">Multi-pass membrane protein</topology>
    </subcellularLocation>
</comment>
<feature type="transmembrane region" description="Helical" evidence="6">
    <location>
        <begin position="23"/>
        <end position="39"/>
    </location>
</feature>
<dbReference type="KEGG" id="rsz:108808019"/>
<feature type="region of interest" description="Disordered" evidence="7">
    <location>
        <begin position="182"/>
        <end position="323"/>
    </location>
</feature>
<proteinExistence type="predicted"/>
<keyword evidence="9" id="KW-1185">Reference proteome</keyword>
<name>A0A6J0JJC0_RAPSA</name>
<keyword evidence="3 6" id="KW-0256">Endoplasmic reticulum</keyword>
<dbReference type="InterPro" id="IPR045064">
    <property type="entry name" value="Reticulon-like"/>
</dbReference>
<dbReference type="PANTHER" id="PTHR10994">
    <property type="entry name" value="RETICULON"/>
    <property type="match status" value="1"/>
</dbReference>
<dbReference type="GO" id="GO:0009617">
    <property type="term" value="P:response to bacterium"/>
    <property type="evidence" value="ECO:0007669"/>
    <property type="project" value="InterPro"/>
</dbReference>
<evidence type="ECO:0000259" key="8">
    <source>
        <dbReference type="PROSITE" id="PS50845"/>
    </source>
</evidence>
<dbReference type="OrthoDB" id="567788at2759"/>
<feature type="compositionally biased region" description="Polar residues" evidence="7">
    <location>
        <begin position="187"/>
        <end position="238"/>
    </location>
</feature>
<dbReference type="SUPFAM" id="SSF69349">
    <property type="entry name" value="Phage fibre proteins"/>
    <property type="match status" value="1"/>
</dbReference>
<protein>
    <recommendedName>
        <fullName evidence="6">Reticulon-like protein</fullName>
    </recommendedName>
</protein>
<keyword evidence="2 6" id="KW-0812">Transmembrane</keyword>
<dbReference type="Proteomes" id="UP000504610">
    <property type="component" value="Chromosome 6"/>
</dbReference>
<keyword evidence="5 6" id="KW-0472">Membrane</keyword>
<dbReference type="PROSITE" id="PS50845">
    <property type="entry name" value="RETICULON"/>
    <property type="match status" value="1"/>
</dbReference>
<organism evidence="9 10">
    <name type="scientific">Raphanus sativus</name>
    <name type="common">Radish</name>
    <name type="synonym">Raphanus raphanistrum var. sativus</name>
    <dbReference type="NCBI Taxonomy" id="3726"/>
    <lineage>
        <taxon>Eukaryota</taxon>
        <taxon>Viridiplantae</taxon>
        <taxon>Streptophyta</taxon>
        <taxon>Embryophyta</taxon>
        <taxon>Tracheophyta</taxon>
        <taxon>Spermatophyta</taxon>
        <taxon>Magnoliopsida</taxon>
        <taxon>eudicotyledons</taxon>
        <taxon>Gunneridae</taxon>
        <taxon>Pentapetalae</taxon>
        <taxon>rosids</taxon>
        <taxon>malvids</taxon>
        <taxon>Brassicales</taxon>
        <taxon>Brassicaceae</taxon>
        <taxon>Brassiceae</taxon>
        <taxon>Raphanus</taxon>
    </lineage>
</organism>
<feature type="compositionally biased region" description="Low complexity" evidence="7">
    <location>
        <begin position="239"/>
        <end position="276"/>
    </location>
</feature>
<sequence>MSLVDQILGRGAVAEFCLWKNKIISGIVLVMATISWCILEIMETRLVQFLCSIWLLLMLLLFIWVKFGQLLFTRRPPTPEEIRKRGTPFRVLFLRTERLFLRLYVIAYGEDIKTSLWAILYVAIIHTIGSKINLLTILYICLVSSMTIPVLYLKNQVVIDNFIGELSEVKNKTLQIFQSRVTKKKNVTPQTPTANANGSSTSMANGPFTSTANRLFTSTANRPSTSMASGPSTSTANVPSTSTANGPSTPTTNGPSTSMANEPPAPTANEPHTPTASGPSAPMANGPPASTVNGSSTANEPSDNDGPSRHSVRRFRLFRRSVR</sequence>
<feature type="domain" description="Reticulon" evidence="8">
    <location>
        <begin position="13"/>
        <end position="201"/>
    </location>
</feature>
<accession>A0A6J0JJC0</accession>
<evidence type="ECO:0000313" key="9">
    <source>
        <dbReference type="Proteomes" id="UP000504610"/>
    </source>
</evidence>